<organism evidence="1 2">
    <name type="scientific">Caerostris extrusa</name>
    <name type="common">Bark spider</name>
    <name type="synonym">Caerostris bankana</name>
    <dbReference type="NCBI Taxonomy" id="172846"/>
    <lineage>
        <taxon>Eukaryota</taxon>
        <taxon>Metazoa</taxon>
        <taxon>Ecdysozoa</taxon>
        <taxon>Arthropoda</taxon>
        <taxon>Chelicerata</taxon>
        <taxon>Arachnida</taxon>
        <taxon>Araneae</taxon>
        <taxon>Araneomorphae</taxon>
        <taxon>Entelegynae</taxon>
        <taxon>Araneoidea</taxon>
        <taxon>Araneidae</taxon>
        <taxon>Caerostris</taxon>
    </lineage>
</organism>
<dbReference type="AlphaFoldDB" id="A0AAV4T0U2"/>
<evidence type="ECO:0000313" key="2">
    <source>
        <dbReference type="Proteomes" id="UP001054945"/>
    </source>
</evidence>
<name>A0AAV4T0U2_CAEEX</name>
<evidence type="ECO:0000313" key="1">
    <source>
        <dbReference type="EMBL" id="GIY39664.1"/>
    </source>
</evidence>
<proteinExistence type="predicted"/>
<protein>
    <submittedName>
        <fullName evidence="1">Uncharacterized protein</fullName>
    </submittedName>
</protein>
<reference evidence="1 2" key="1">
    <citation type="submission" date="2021-06" db="EMBL/GenBank/DDBJ databases">
        <title>Caerostris extrusa draft genome.</title>
        <authorList>
            <person name="Kono N."/>
            <person name="Arakawa K."/>
        </authorList>
    </citation>
    <scope>NUCLEOTIDE SEQUENCE [LARGE SCALE GENOMIC DNA]</scope>
</reference>
<keyword evidence="2" id="KW-1185">Reference proteome</keyword>
<gene>
    <name evidence="1" type="ORF">CEXT_159581</name>
</gene>
<sequence>MFNSHIRERDSCFSRKVLKRSPVLDFRGELLMLRSGANISDAEAQLDPCSKCRVGVEGVHFWDRGGPSCDRTIAGDAIQFDLFSSKLLLFSWGKMAPHKGRPQNSKETHLRVFSIPLPR</sequence>
<dbReference type="Proteomes" id="UP001054945">
    <property type="component" value="Unassembled WGS sequence"/>
</dbReference>
<accession>A0AAV4T0U2</accession>
<comment type="caution">
    <text evidence="1">The sequence shown here is derived from an EMBL/GenBank/DDBJ whole genome shotgun (WGS) entry which is preliminary data.</text>
</comment>
<dbReference type="EMBL" id="BPLR01010492">
    <property type="protein sequence ID" value="GIY39664.1"/>
    <property type="molecule type" value="Genomic_DNA"/>
</dbReference>